<dbReference type="GO" id="GO:0052914">
    <property type="term" value="F:16S rRNA (guanine(1207)-N(2))-methyltransferase activity"/>
    <property type="evidence" value="ECO:0007669"/>
    <property type="project" value="UniProtKB-EC"/>
</dbReference>
<dbReference type="InterPro" id="IPR046977">
    <property type="entry name" value="RsmC/RlmG"/>
</dbReference>
<keyword evidence="4 7" id="KW-0808">Transferase</keyword>
<evidence type="ECO:0000256" key="4">
    <source>
        <dbReference type="ARBA" id="ARBA00022679"/>
    </source>
</evidence>
<feature type="domain" description="RlmG N-terminal" evidence="6">
    <location>
        <begin position="95"/>
        <end position="178"/>
    </location>
</feature>
<dbReference type="EMBL" id="JBHUOP010000003">
    <property type="protein sequence ID" value="MFD2840428.1"/>
    <property type="molecule type" value="Genomic_DNA"/>
</dbReference>
<dbReference type="PANTHER" id="PTHR47816:SF5">
    <property type="entry name" value="RIBOSOMAL RNA LARGE SUBUNIT METHYLTRANSFERASE G"/>
    <property type="match status" value="1"/>
</dbReference>
<dbReference type="InterPro" id="IPR007848">
    <property type="entry name" value="Small_mtfrase_dom"/>
</dbReference>
<dbReference type="PANTHER" id="PTHR47816">
    <property type="entry name" value="RIBOSOMAL RNA SMALL SUBUNIT METHYLTRANSFERASE C"/>
    <property type="match status" value="1"/>
</dbReference>
<organism evidence="7 8">
    <name type="scientific">Populibacterium corticicola</name>
    <dbReference type="NCBI Taxonomy" id="1812826"/>
    <lineage>
        <taxon>Bacteria</taxon>
        <taxon>Bacillati</taxon>
        <taxon>Actinomycetota</taxon>
        <taxon>Actinomycetes</taxon>
        <taxon>Micrococcales</taxon>
        <taxon>Jonesiaceae</taxon>
        <taxon>Populibacterium</taxon>
    </lineage>
</organism>
<evidence type="ECO:0000259" key="5">
    <source>
        <dbReference type="Pfam" id="PF05175"/>
    </source>
</evidence>
<keyword evidence="8" id="KW-1185">Reference proteome</keyword>
<protein>
    <submittedName>
        <fullName evidence="7">Class I SAM-dependent methyltransferase</fullName>
        <ecNumber evidence="7">2.1.1.172</ecNumber>
        <ecNumber evidence="7">2.1.1.174</ecNumber>
    </submittedName>
</protein>
<feature type="domain" description="Methyltransferase small" evidence="5">
    <location>
        <begin position="208"/>
        <end position="381"/>
    </location>
</feature>
<dbReference type="CDD" id="cd02440">
    <property type="entry name" value="AdoMet_MTases"/>
    <property type="match status" value="1"/>
</dbReference>
<keyword evidence="1" id="KW-0963">Cytoplasm</keyword>
<dbReference type="InterPro" id="IPR002052">
    <property type="entry name" value="DNA_methylase_N6_adenine_CS"/>
</dbReference>
<accession>A0ABW5XFC6</accession>
<dbReference type="SUPFAM" id="SSF53335">
    <property type="entry name" value="S-adenosyl-L-methionine-dependent methyltransferases"/>
    <property type="match status" value="1"/>
</dbReference>
<evidence type="ECO:0000256" key="3">
    <source>
        <dbReference type="ARBA" id="ARBA00022603"/>
    </source>
</evidence>
<dbReference type="Pfam" id="PF05175">
    <property type="entry name" value="MTS"/>
    <property type="match status" value="1"/>
</dbReference>
<evidence type="ECO:0000256" key="2">
    <source>
        <dbReference type="ARBA" id="ARBA00022552"/>
    </source>
</evidence>
<name>A0ABW5XFC6_9MICO</name>
<gene>
    <name evidence="7" type="ORF">ACFSYH_07555</name>
</gene>
<reference evidence="8" key="1">
    <citation type="journal article" date="2019" name="Int. J. Syst. Evol. Microbiol.">
        <title>The Global Catalogue of Microorganisms (GCM) 10K type strain sequencing project: providing services to taxonomists for standard genome sequencing and annotation.</title>
        <authorList>
            <consortium name="The Broad Institute Genomics Platform"/>
            <consortium name="The Broad Institute Genome Sequencing Center for Infectious Disease"/>
            <person name="Wu L."/>
            <person name="Ma J."/>
        </authorList>
    </citation>
    <scope>NUCLEOTIDE SEQUENCE [LARGE SCALE GENOMIC DNA]</scope>
    <source>
        <strain evidence="8">KCTC 33576</strain>
    </source>
</reference>
<evidence type="ECO:0000313" key="8">
    <source>
        <dbReference type="Proteomes" id="UP001597391"/>
    </source>
</evidence>
<dbReference type="InterPro" id="IPR058679">
    <property type="entry name" value="RlmG_N"/>
</dbReference>
<dbReference type="EC" id="2.1.1.174" evidence="7"/>
<dbReference type="Pfam" id="PF26049">
    <property type="entry name" value="RLMG_N"/>
    <property type="match status" value="1"/>
</dbReference>
<keyword evidence="2" id="KW-0698">rRNA processing</keyword>
<dbReference type="InterPro" id="IPR029063">
    <property type="entry name" value="SAM-dependent_MTases_sf"/>
</dbReference>
<evidence type="ECO:0000313" key="7">
    <source>
        <dbReference type="EMBL" id="MFD2840428.1"/>
    </source>
</evidence>
<evidence type="ECO:0000256" key="1">
    <source>
        <dbReference type="ARBA" id="ARBA00022490"/>
    </source>
</evidence>
<evidence type="ECO:0000259" key="6">
    <source>
        <dbReference type="Pfam" id="PF26049"/>
    </source>
</evidence>
<dbReference type="EC" id="2.1.1.172" evidence="7"/>
<proteinExistence type="predicted"/>
<dbReference type="PROSITE" id="PS00092">
    <property type="entry name" value="N6_MTASE"/>
    <property type="match status" value="1"/>
</dbReference>
<dbReference type="Proteomes" id="UP001597391">
    <property type="component" value="Unassembled WGS sequence"/>
</dbReference>
<dbReference type="Gene3D" id="3.40.50.150">
    <property type="entry name" value="Vaccinia Virus protein VP39"/>
    <property type="match status" value="2"/>
</dbReference>
<dbReference type="GO" id="GO:0052916">
    <property type="term" value="F:23S rRNA (guanine(1835)-N(2))-methyltransferase activity"/>
    <property type="evidence" value="ECO:0007669"/>
    <property type="project" value="UniProtKB-EC"/>
</dbReference>
<keyword evidence="3 7" id="KW-0489">Methyltransferase</keyword>
<dbReference type="RefSeq" id="WP_377466267.1">
    <property type="nucleotide sequence ID" value="NZ_JBHUOP010000003.1"/>
</dbReference>
<sequence>MDLHHKLAVGSSGSSRDELDGVERLLLAELAEIAGPVERIALVDCGSVLLADELARLFPTAQLVAYDDSYVDASLYDAEVAEREWVDRYMRVAALDSVRFPTELFTGVSVLVLRLPKSLDYLDEFAAAAASGLEPDALVLGAERTKYMTPTQNEVLKRYFGSVTASLGRFKSRALRATEPLGSESLPGAATSAVSSFPRSKHLPELGLTVVAHGGVFAGTKLDIGSRLLVDNLEHLLEQAPHARDFVDAGCGSGVLSARIAQLRESAQVTGVDVSAAAVLSTRETAQANGFADRITAVQDDALRGLPTASADVIVCNPPFHAGTSLDTDVAQRMFREAGRVLRPGGQLWTVYNSPLPYRNAMTRSVGRTVVVGSNRKFTVTVSIKPS</sequence>
<comment type="caution">
    <text evidence="7">The sequence shown here is derived from an EMBL/GenBank/DDBJ whole genome shotgun (WGS) entry which is preliminary data.</text>
</comment>